<sequence>MRFTSTIFALSSVFFTVSLAVPTIQTNNPTTIGNVERAVGHITDLHYDTPKREIHHAASAFDTALTRRTDDNPLVIQLTSSIEKVKEHTACINTTVAGDLSNKDEVISSIKGEVLTIIQLVSGIFSEVSGFLSGGIEVSDELKTHVSGLCFELLLEILFTLKACIDALKISIFELLGSSVFLLLSVCLQLITSLDVCVEGVLSVVFGLLGGVSGILGEVLGGLLDSFRGVLGDGFNLISGALGCLL</sequence>
<organism evidence="3 4">
    <name type="scientific">Periconia digitata</name>
    <dbReference type="NCBI Taxonomy" id="1303443"/>
    <lineage>
        <taxon>Eukaryota</taxon>
        <taxon>Fungi</taxon>
        <taxon>Dikarya</taxon>
        <taxon>Ascomycota</taxon>
        <taxon>Pezizomycotina</taxon>
        <taxon>Dothideomycetes</taxon>
        <taxon>Pleosporomycetidae</taxon>
        <taxon>Pleosporales</taxon>
        <taxon>Massarineae</taxon>
        <taxon>Periconiaceae</taxon>
        <taxon>Periconia</taxon>
    </lineage>
</organism>
<reference evidence="3" key="1">
    <citation type="submission" date="2023-01" db="EMBL/GenBank/DDBJ databases">
        <authorList>
            <person name="Van Ghelder C."/>
            <person name="Rancurel C."/>
        </authorList>
    </citation>
    <scope>NUCLEOTIDE SEQUENCE</scope>
    <source>
        <strain evidence="3">CNCM I-4278</strain>
    </source>
</reference>
<keyword evidence="4" id="KW-1185">Reference proteome</keyword>
<evidence type="ECO:0000256" key="2">
    <source>
        <dbReference type="SAM" id="SignalP"/>
    </source>
</evidence>
<comment type="caution">
    <text evidence="3">The sequence shown here is derived from an EMBL/GenBank/DDBJ whole genome shotgun (WGS) entry which is preliminary data.</text>
</comment>
<feature type="chain" id="PRO_5040861895" evidence="2">
    <location>
        <begin position="21"/>
        <end position="246"/>
    </location>
</feature>
<evidence type="ECO:0000256" key="1">
    <source>
        <dbReference type="SAM" id="Phobius"/>
    </source>
</evidence>
<keyword evidence="1" id="KW-1133">Transmembrane helix</keyword>
<dbReference type="Proteomes" id="UP001152607">
    <property type="component" value="Unassembled WGS sequence"/>
</dbReference>
<feature type="signal peptide" evidence="2">
    <location>
        <begin position="1"/>
        <end position="20"/>
    </location>
</feature>
<dbReference type="EMBL" id="CAOQHR010000002">
    <property type="protein sequence ID" value="CAI6305431.1"/>
    <property type="molecule type" value="Genomic_DNA"/>
</dbReference>
<dbReference type="OrthoDB" id="3786778at2759"/>
<protein>
    <submittedName>
        <fullName evidence="3">Uncharacterized protein</fullName>
    </submittedName>
</protein>
<evidence type="ECO:0000313" key="3">
    <source>
        <dbReference type="EMBL" id="CAI6305431.1"/>
    </source>
</evidence>
<gene>
    <name evidence="3" type="ORF">PDIGIT_LOCUS3004</name>
</gene>
<keyword evidence="2" id="KW-0732">Signal</keyword>
<feature type="transmembrane region" description="Helical" evidence="1">
    <location>
        <begin position="204"/>
        <end position="224"/>
    </location>
</feature>
<keyword evidence="1" id="KW-0472">Membrane</keyword>
<feature type="transmembrane region" description="Helical" evidence="1">
    <location>
        <begin position="172"/>
        <end position="192"/>
    </location>
</feature>
<name>A0A9W4XFN3_9PLEO</name>
<dbReference type="AlphaFoldDB" id="A0A9W4XFN3"/>
<keyword evidence="1" id="KW-0812">Transmembrane</keyword>
<proteinExistence type="predicted"/>
<evidence type="ECO:0000313" key="4">
    <source>
        <dbReference type="Proteomes" id="UP001152607"/>
    </source>
</evidence>
<accession>A0A9W4XFN3</accession>